<evidence type="ECO:0000256" key="3">
    <source>
        <dbReference type="ARBA" id="ARBA00022723"/>
    </source>
</evidence>
<dbReference type="eggNOG" id="COG2124">
    <property type="taxonomic scope" value="Bacteria"/>
</dbReference>
<dbReference type="GO" id="GO:0016705">
    <property type="term" value="F:oxidoreductase activity, acting on paired donors, with incorporation or reduction of molecular oxygen"/>
    <property type="evidence" value="ECO:0007669"/>
    <property type="project" value="InterPro"/>
</dbReference>
<keyword evidence="5 7" id="KW-0408">Iron</keyword>
<dbReference type="InterPro" id="IPR017972">
    <property type="entry name" value="Cyt_P450_CS"/>
</dbReference>
<dbReference type="OrthoDB" id="4511384at2"/>
<dbReference type="HOGENOM" id="CLU_033716_1_1_7"/>
<dbReference type="PRINTS" id="PR00359">
    <property type="entry name" value="BP450"/>
</dbReference>
<dbReference type="PROSITE" id="PS00086">
    <property type="entry name" value="CYTOCHROME_P450"/>
    <property type="match status" value="1"/>
</dbReference>
<dbReference type="InterPro" id="IPR002397">
    <property type="entry name" value="Cyt_P450_B"/>
</dbReference>
<keyword evidence="6 7" id="KW-0503">Monooxygenase</keyword>
<reference evidence="8 9" key="1">
    <citation type="journal article" date="2013" name="Genome Announc.">
        <title>Complete genome sequence of Myxococcus stipitatus strain DSM 14675, a fruiting myxobacterium.</title>
        <authorList>
            <person name="Huntley S."/>
            <person name="Kneip S."/>
            <person name="Treuner-Lange A."/>
            <person name="Sogaard-Andersen L."/>
        </authorList>
    </citation>
    <scope>NUCLEOTIDE SEQUENCE [LARGE SCALE GENOMIC DNA]</scope>
    <source>
        <strain evidence="9">DSM 14675 / JCM 12634 / Mx s8</strain>
    </source>
</reference>
<dbReference type="GO" id="GO:0004497">
    <property type="term" value="F:monooxygenase activity"/>
    <property type="evidence" value="ECO:0007669"/>
    <property type="project" value="UniProtKB-KW"/>
</dbReference>
<evidence type="ECO:0000256" key="2">
    <source>
        <dbReference type="ARBA" id="ARBA00022617"/>
    </source>
</evidence>
<evidence type="ECO:0000256" key="6">
    <source>
        <dbReference type="ARBA" id="ARBA00023033"/>
    </source>
</evidence>
<dbReference type="RefSeq" id="WP_015350359.1">
    <property type="nucleotide sequence ID" value="NC_020126.1"/>
</dbReference>
<dbReference type="GO" id="GO:0020037">
    <property type="term" value="F:heme binding"/>
    <property type="evidence" value="ECO:0007669"/>
    <property type="project" value="InterPro"/>
</dbReference>
<dbReference type="KEGG" id="msd:MYSTI_04813"/>
<dbReference type="STRING" id="1278073.MYSTI_04813"/>
<dbReference type="PANTHER" id="PTHR46696:SF6">
    <property type="entry name" value="P450, PUTATIVE (EUROFUNG)-RELATED"/>
    <property type="match status" value="1"/>
</dbReference>
<keyword evidence="4 7" id="KW-0560">Oxidoreductase</keyword>
<dbReference type="FunFam" id="1.10.630.10:FF:000018">
    <property type="entry name" value="Cytochrome P450 monooxygenase"/>
    <property type="match status" value="1"/>
</dbReference>
<evidence type="ECO:0000313" key="9">
    <source>
        <dbReference type="Proteomes" id="UP000011131"/>
    </source>
</evidence>
<gene>
    <name evidence="8" type="ordered locus">MYSTI_04813</name>
</gene>
<dbReference type="InterPro" id="IPR001128">
    <property type="entry name" value="Cyt_P450"/>
</dbReference>
<keyword evidence="3 7" id="KW-0479">Metal-binding</keyword>
<organism evidence="8 9">
    <name type="scientific">Myxococcus stipitatus (strain DSM 14675 / JCM 12634 / Mx s8)</name>
    <dbReference type="NCBI Taxonomy" id="1278073"/>
    <lineage>
        <taxon>Bacteria</taxon>
        <taxon>Pseudomonadati</taxon>
        <taxon>Myxococcota</taxon>
        <taxon>Myxococcia</taxon>
        <taxon>Myxococcales</taxon>
        <taxon>Cystobacterineae</taxon>
        <taxon>Myxococcaceae</taxon>
        <taxon>Myxococcus</taxon>
    </lineage>
</organism>
<dbReference type="AlphaFoldDB" id="L7UDG9"/>
<name>L7UDG9_MYXSD</name>
<dbReference type="Proteomes" id="UP000011131">
    <property type="component" value="Chromosome"/>
</dbReference>
<evidence type="ECO:0000256" key="1">
    <source>
        <dbReference type="ARBA" id="ARBA00010617"/>
    </source>
</evidence>
<evidence type="ECO:0000256" key="5">
    <source>
        <dbReference type="ARBA" id="ARBA00023004"/>
    </source>
</evidence>
<keyword evidence="9" id="KW-1185">Reference proteome</keyword>
<protein>
    <submittedName>
        <fullName evidence="8">Cytochrome P450 family protein</fullName>
    </submittedName>
</protein>
<proteinExistence type="inferred from homology"/>
<evidence type="ECO:0000256" key="4">
    <source>
        <dbReference type="ARBA" id="ARBA00023002"/>
    </source>
</evidence>
<dbReference type="GO" id="GO:0005506">
    <property type="term" value="F:iron ion binding"/>
    <property type="evidence" value="ECO:0007669"/>
    <property type="project" value="InterPro"/>
</dbReference>
<evidence type="ECO:0000313" key="8">
    <source>
        <dbReference type="EMBL" id="AGC46103.1"/>
    </source>
</evidence>
<dbReference type="Gene3D" id="1.10.630.10">
    <property type="entry name" value="Cytochrome P450"/>
    <property type="match status" value="1"/>
</dbReference>
<dbReference type="EMBL" id="CP004025">
    <property type="protein sequence ID" value="AGC46103.1"/>
    <property type="molecule type" value="Genomic_DNA"/>
</dbReference>
<dbReference type="Pfam" id="PF00067">
    <property type="entry name" value="p450"/>
    <property type="match status" value="1"/>
</dbReference>
<dbReference type="SUPFAM" id="SSF48264">
    <property type="entry name" value="Cytochrome P450"/>
    <property type="match status" value="1"/>
</dbReference>
<sequence>MEPDFNPAHPAFRADPHRWLGWLRERDPVHFSPRLNAWVLTRYDDVRRAATDVTHFSNDTLSVLVGKHAGAMGPRRTEHRIGTNLGMADGAVHTRLRTAIAPYFTPGAIHRLETGLQHYVDGLLRRAASGGELDLVAGLGRPLAVEAVASGLFGIPEGDREPLSGWAAATTRISDPLLTREERRENFLELTRFADYLDGLVVQRRQQPGDDLLSRIADLDRSGLTHPEVLATCMSIVGGGIDTVSMGISRGILALLDHPEQMELLRENPDLLPGATEEILRFCAPAVFVARVVRVDLELREKTLAAGDVVLYSPAAACRDPAVFSEPDRLDLRREVERGHNLAFGHGAHYCIGAALARLELRVAFRGVLSRLPRLELKVPRSMLTYGRNLMSMGIESLPVVFPPQNIPLP</sequence>
<keyword evidence="2 7" id="KW-0349">Heme</keyword>
<accession>L7UDG9</accession>
<dbReference type="PANTHER" id="PTHR46696">
    <property type="entry name" value="P450, PUTATIVE (EUROFUNG)-RELATED"/>
    <property type="match status" value="1"/>
</dbReference>
<evidence type="ECO:0000256" key="7">
    <source>
        <dbReference type="RuleBase" id="RU000461"/>
    </source>
</evidence>
<dbReference type="PATRIC" id="fig|1278073.3.peg.4885"/>
<dbReference type="InterPro" id="IPR036396">
    <property type="entry name" value="Cyt_P450_sf"/>
</dbReference>
<comment type="similarity">
    <text evidence="1 7">Belongs to the cytochrome P450 family.</text>
</comment>